<comment type="catalytic activity">
    <reaction evidence="14 15 17">
        <text>guanosine(37) in tRNA + S-adenosyl-L-methionine = N(1)-methylguanosine(37) in tRNA + S-adenosyl-L-homocysteine + H(+)</text>
        <dbReference type="Rhea" id="RHEA:36899"/>
        <dbReference type="Rhea" id="RHEA-COMP:10145"/>
        <dbReference type="Rhea" id="RHEA-COMP:10147"/>
        <dbReference type="ChEBI" id="CHEBI:15378"/>
        <dbReference type="ChEBI" id="CHEBI:57856"/>
        <dbReference type="ChEBI" id="CHEBI:59789"/>
        <dbReference type="ChEBI" id="CHEBI:73542"/>
        <dbReference type="ChEBI" id="CHEBI:74269"/>
        <dbReference type="EC" id="2.1.1.228"/>
    </reaction>
</comment>
<protein>
    <recommendedName>
        <fullName evidence="6 15">tRNA (guanine-N(1)-)-methyltransferase</fullName>
        <ecNumber evidence="5 15">2.1.1.228</ecNumber>
    </recommendedName>
    <alternativeName>
        <fullName evidence="12 15">M1G-methyltransferase</fullName>
    </alternativeName>
    <alternativeName>
        <fullName evidence="13 15">tRNA [GM37] methyltransferase</fullName>
    </alternativeName>
</protein>
<evidence type="ECO:0000259" key="18">
    <source>
        <dbReference type="Pfam" id="PF01746"/>
    </source>
</evidence>
<evidence type="ECO:0000256" key="12">
    <source>
        <dbReference type="ARBA" id="ARBA00029736"/>
    </source>
</evidence>
<reference evidence="19 20" key="1">
    <citation type="submission" date="2010-12" db="EMBL/GenBank/DDBJ databases">
        <title>Complete sequence of Ethanoligenens harbinense YUAN-3.</title>
        <authorList>
            <person name="Lucas S."/>
            <person name="Copeland A."/>
            <person name="Lapidus A."/>
            <person name="Cheng J.-F."/>
            <person name="Bruce D."/>
            <person name="Goodwin L."/>
            <person name="Pitluck S."/>
            <person name="Chertkov O."/>
            <person name="Misra M."/>
            <person name="Detter J.C."/>
            <person name="Han C."/>
            <person name="Tapia R."/>
            <person name="Land M."/>
            <person name="Hauser L."/>
            <person name="Jeffries C."/>
            <person name="Kyrpides N."/>
            <person name="Ivanova N."/>
            <person name="Mikhailova N."/>
            <person name="Wang A."/>
            <person name="Mouttaki H."/>
            <person name="He Z."/>
            <person name="Zhou J."/>
            <person name="Hemme C.L."/>
            <person name="Woyke T."/>
        </authorList>
    </citation>
    <scope>NUCLEOTIDE SEQUENCE [LARGE SCALE GENOMIC DNA]</scope>
    <source>
        <strain evidence="20">DSM 18485 / JCM 12961 / CGMCC 1.5033 / YUAN-3</strain>
    </source>
</reference>
<sequence length="250" mass="27583">MRIDLLTLFPAMCEAVLSESIIGRARKAGFVTIACHDIRAFSQNKHRHVDDYPYGGGAGMVMQPDPIFDCFADLCGRLHTRPRLVYLTPQGRRFDQDTALRFSKLDNLCLLCGHYEGVDERVLEEIVDEEISLGDFVLTGGELPALCVADAVARLLPGVLAGEESWQEESIASGLLEYPQYTRPPVYHGRTVPEVLLGGHHAQIEDFRRKAALARTRARRPDLLETAALTEADGAFLQALHAAQAENGAE</sequence>
<feature type="domain" description="tRNA methyltransferase TRMD/TRM10-type" evidence="18">
    <location>
        <begin position="1"/>
        <end position="225"/>
    </location>
</feature>
<dbReference type="NCBIfam" id="TIGR00088">
    <property type="entry name" value="trmD"/>
    <property type="match status" value="1"/>
</dbReference>
<comment type="similarity">
    <text evidence="3 15 17">Belongs to the RNA methyltransferase TrmD family.</text>
</comment>
<comment type="function">
    <text evidence="1 15 17">Specifically methylates guanosine-37 in various tRNAs.</text>
</comment>
<dbReference type="GO" id="GO:0005829">
    <property type="term" value="C:cytosol"/>
    <property type="evidence" value="ECO:0007669"/>
    <property type="project" value="TreeGrafter"/>
</dbReference>
<dbReference type="Gene3D" id="3.40.1280.10">
    <property type="match status" value="1"/>
</dbReference>
<feature type="binding site" evidence="15 16">
    <location>
        <position position="113"/>
    </location>
    <ligand>
        <name>S-adenosyl-L-methionine</name>
        <dbReference type="ChEBI" id="CHEBI:59789"/>
    </ligand>
</feature>
<dbReference type="PANTHER" id="PTHR46417">
    <property type="entry name" value="TRNA (GUANINE-N(1)-)-METHYLTRANSFERASE"/>
    <property type="match status" value="1"/>
</dbReference>
<accession>E6U3I2</accession>
<evidence type="ECO:0000256" key="8">
    <source>
        <dbReference type="ARBA" id="ARBA00022603"/>
    </source>
</evidence>
<dbReference type="InterPro" id="IPR016009">
    <property type="entry name" value="tRNA_MeTrfase_TRMD/TRM10"/>
</dbReference>
<dbReference type="HOGENOM" id="CLU_047363_0_1_9"/>
<dbReference type="InterPro" id="IPR029028">
    <property type="entry name" value="Alpha/beta_knot_MTases"/>
</dbReference>
<evidence type="ECO:0000256" key="11">
    <source>
        <dbReference type="ARBA" id="ARBA00022694"/>
    </source>
</evidence>
<keyword evidence="8 15" id="KW-0489">Methyltransferase</keyword>
<dbReference type="KEGG" id="eha:Ethha_2065"/>
<name>E6U3I2_ETHHY</name>
<keyword evidence="20" id="KW-1185">Reference proteome</keyword>
<evidence type="ECO:0000256" key="3">
    <source>
        <dbReference type="ARBA" id="ARBA00007630"/>
    </source>
</evidence>
<dbReference type="EC" id="2.1.1.228" evidence="5 15"/>
<dbReference type="Gene3D" id="1.10.1270.20">
    <property type="entry name" value="tRNA(m1g37)methyltransferase, domain 2"/>
    <property type="match status" value="1"/>
</dbReference>
<evidence type="ECO:0000256" key="14">
    <source>
        <dbReference type="ARBA" id="ARBA00047783"/>
    </source>
</evidence>
<proteinExistence type="inferred from homology"/>
<dbReference type="NCBIfam" id="NF000648">
    <property type="entry name" value="PRK00026.1"/>
    <property type="match status" value="1"/>
</dbReference>
<evidence type="ECO:0000256" key="1">
    <source>
        <dbReference type="ARBA" id="ARBA00002634"/>
    </source>
</evidence>
<dbReference type="HAMAP" id="MF_00605">
    <property type="entry name" value="TrmD"/>
    <property type="match status" value="1"/>
</dbReference>
<dbReference type="Pfam" id="PF01746">
    <property type="entry name" value="tRNA_m1G_MT"/>
    <property type="match status" value="1"/>
</dbReference>
<gene>
    <name evidence="15" type="primary">trmD</name>
    <name evidence="19" type="ordered locus">Ethha_2065</name>
</gene>
<keyword evidence="7 15" id="KW-0963">Cytoplasm</keyword>
<dbReference type="AlphaFoldDB" id="E6U3I2"/>
<dbReference type="FunFam" id="1.10.1270.20:FF:000001">
    <property type="entry name" value="tRNA (guanine-N(1)-)-methyltransferase"/>
    <property type="match status" value="1"/>
</dbReference>
<evidence type="ECO:0000256" key="17">
    <source>
        <dbReference type="RuleBase" id="RU003464"/>
    </source>
</evidence>
<dbReference type="PANTHER" id="PTHR46417:SF1">
    <property type="entry name" value="TRNA (GUANINE-N(1)-)-METHYLTRANSFERASE"/>
    <property type="match status" value="1"/>
</dbReference>
<comment type="subunit">
    <text evidence="4 15 17">Homodimer.</text>
</comment>
<dbReference type="FunFam" id="3.40.1280.10:FF:000001">
    <property type="entry name" value="tRNA (guanine-N(1)-)-methyltransferase"/>
    <property type="match status" value="1"/>
</dbReference>
<evidence type="ECO:0000256" key="6">
    <source>
        <dbReference type="ARBA" id="ARBA00014679"/>
    </source>
</evidence>
<dbReference type="Proteomes" id="UP000001551">
    <property type="component" value="Chromosome"/>
</dbReference>
<dbReference type="STRING" id="663278.Ethha_2065"/>
<dbReference type="InterPro" id="IPR023148">
    <property type="entry name" value="tRNA_m1G_MeTrfase_C_sf"/>
</dbReference>
<feature type="binding site" evidence="15 16">
    <location>
        <begin position="133"/>
        <end position="138"/>
    </location>
    <ligand>
        <name>S-adenosyl-L-methionine</name>
        <dbReference type="ChEBI" id="CHEBI:59789"/>
    </ligand>
</feature>
<dbReference type="GO" id="GO:0052906">
    <property type="term" value="F:tRNA (guanine(37)-N1)-methyltransferase activity"/>
    <property type="evidence" value="ECO:0007669"/>
    <property type="project" value="UniProtKB-UniRule"/>
</dbReference>
<dbReference type="GO" id="GO:0002939">
    <property type="term" value="P:tRNA N1-guanine methylation"/>
    <property type="evidence" value="ECO:0007669"/>
    <property type="project" value="TreeGrafter"/>
</dbReference>
<dbReference type="SUPFAM" id="SSF75217">
    <property type="entry name" value="alpha/beta knot"/>
    <property type="match status" value="1"/>
</dbReference>
<dbReference type="eggNOG" id="COG0336">
    <property type="taxonomic scope" value="Bacteria"/>
</dbReference>
<evidence type="ECO:0000256" key="2">
    <source>
        <dbReference type="ARBA" id="ARBA00004496"/>
    </source>
</evidence>
<evidence type="ECO:0000256" key="9">
    <source>
        <dbReference type="ARBA" id="ARBA00022679"/>
    </source>
</evidence>
<keyword evidence="10 15" id="KW-0949">S-adenosyl-L-methionine</keyword>
<keyword evidence="11 15" id="KW-0819">tRNA processing</keyword>
<evidence type="ECO:0000256" key="4">
    <source>
        <dbReference type="ARBA" id="ARBA00011738"/>
    </source>
</evidence>
<dbReference type="RefSeq" id="WP_013485930.1">
    <property type="nucleotide sequence ID" value="NC_014828.1"/>
</dbReference>
<evidence type="ECO:0000256" key="7">
    <source>
        <dbReference type="ARBA" id="ARBA00022490"/>
    </source>
</evidence>
<comment type="subcellular location">
    <subcellularLocation>
        <location evidence="2 15 17">Cytoplasm</location>
    </subcellularLocation>
</comment>
<evidence type="ECO:0000256" key="15">
    <source>
        <dbReference type="HAMAP-Rule" id="MF_00605"/>
    </source>
</evidence>
<evidence type="ECO:0000256" key="13">
    <source>
        <dbReference type="ARBA" id="ARBA00033392"/>
    </source>
</evidence>
<dbReference type="InterPro" id="IPR002649">
    <property type="entry name" value="tRNA_m1G_MeTrfase_TrmD"/>
</dbReference>
<dbReference type="EMBL" id="CP002400">
    <property type="protein sequence ID" value="ADU27582.1"/>
    <property type="molecule type" value="Genomic_DNA"/>
</dbReference>
<dbReference type="PIRSF" id="PIRSF000386">
    <property type="entry name" value="tRNA_mtase"/>
    <property type="match status" value="1"/>
</dbReference>
<evidence type="ECO:0000256" key="10">
    <source>
        <dbReference type="ARBA" id="ARBA00022691"/>
    </source>
</evidence>
<evidence type="ECO:0000256" key="16">
    <source>
        <dbReference type="PIRSR" id="PIRSR000386-1"/>
    </source>
</evidence>
<evidence type="ECO:0000313" key="19">
    <source>
        <dbReference type="EMBL" id="ADU27582.1"/>
    </source>
</evidence>
<organism evidence="19 20">
    <name type="scientific">Ethanoligenens harbinense (strain DSM 18485 / JCM 12961 / CGMCC 1.5033 / YUAN-3)</name>
    <dbReference type="NCBI Taxonomy" id="663278"/>
    <lineage>
        <taxon>Bacteria</taxon>
        <taxon>Bacillati</taxon>
        <taxon>Bacillota</taxon>
        <taxon>Clostridia</taxon>
        <taxon>Eubacteriales</taxon>
        <taxon>Oscillospiraceae</taxon>
        <taxon>Ethanoligenens</taxon>
    </lineage>
</organism>
<dbReference type="InterPro" id="IPR029026">
    <property type="entry name" value="tRNA_m1G_MTases_N"/>
</dbReference>
<keyword evidence="9 15" id="KW-0808">Transferase</keyword>
<evidence type="ECO:0000256" key="5">
    <source>
        <dbReference type="ARBA" id="ARBA00012807"/>
    </source>
</evidence>
<evidence type="ECO:0000313" key="20">
    <source>
        <dbReference type="Proteomes" id="UP000001551"/>
    </source>
</evidence>
<dbReference type="CDD" id="cd18080">
    <property type="entry name" value="TrmD-like"/>
    <property type="match status" value="1"/>
</dbReference>